<dbReference type="Proteomes" id="UP000444316">
    <property type="component" value="Unassembled WGS sequence"/>
</dbReference>
<comment type="caution">
    <text evidence="2">The sequence shown here is derived from an EMBL/GenBank/DDBJ whole genome shotgun (WGS) entry which is preliminary data.</text>
</comment>
<gene>
    <name evidence="2" type="ORF">GTP23_00695</name>
</gene>
<dbReference type="RefSeq" id="WP_161033442.1">
    <property type="nucleotide sequence ID" value="NZ_WWCL01000001.1"/>
</dbReference>
<accession>A0A845HRV4</accession>
<name>A0A845HRV4_9BURK</name>
<evidence type="ECO:0000313" key="2">
    <source>
        <dbReference type="EMBL" id="MYN43582.1"/>
    </source>
</evidence>
<proteinExistence type="predicted"/>
<feature type="signal peptide" evidence="1">
    <location>
        <begin position="1"/>
        <end position="21"/>
    </location>
</feature>
<reference evidence="2" key="1">
    <citation type="submission" date="2019-12" db="EMBL/GenBank/DDBJ databases">
        <title>Novel species isolated from a subtropical stream in China.</title>
        <authorList>
            <person name="Lu H."/>
        </authorList>
    </citation>
    <scope>NUCLEOTIDE SEQUENCE [LARGE SCALE GENOMIC DNA]</scope>
    <source>
        <strain evidence="2">FT93W</strain>
    </source>
</reference>
<evidence type="ECO:0000256" key="1">
    <source>
        <dbReference type="SAM" id="SignalP"/>
    </source>
</evidence>
<keyword evidence="3" id="KW-1185">Reference proteome</keyword>
<keyword evidence="1" id="KW-0732">Signal</keyword>
<protein>
    <submittedName>
        <fullName evidence="2">Uncharacterized protein</fullName>
    </submittedName>
</protein>
<dbReference type="EMBL" id="WWCL01000001">
    <property type="protein sequence ID" value="MYN43582.1"/>
    <property type="molecule type" value="Genomic_DNA"/>
</dbReference>
<evidence type="ECO:0000313" key="3">
    <source>
        <dbReference type="Proteomes" id="UP000444316"/>
    </source>
</evidence>
<dbReference type="AlphaFoldDB" id="A0A845HRV4"/>
<feature type="chain" id="PRO_5033064016" evidence="1">
    <location>
        <begin position="22"/>
        <end position="196"/>
    </location>
</feature>
<sequence length="196" mass="21886">MKFRKLLAFIFVTVVTQNSSAARAIPEDDGYNEVTIRPSDLPPDAPRFQDFPAKRYAGKNAVADLSGSPLTKAYRTRIKAWAKEKPNFAGHFILATWGCGSDCTQLAIIDAVTGKVFHPAGVTTNVAVNVHQKLLEGGDLWHASGAIKFQADSRLLILIGSPEEDIKRRGISYYVWNENHLSLVRFVHKAWYHYTQ</sequence>
<organism evidence="2 3">
    <name type="scientific">Duganella fentianensis</name>
    <dbReference type="NCBI Taxonomy" id="2692177"/>
    <lineage>
        <taxon>Bacteria</taxon>
        <taxon>Pseudomonadati</taxon>
        <taxon>Pseudomonadota</taxon>
        <taxon>Betaproteobacteria</taxon>
        <taxon>Burkholderiales</taxon>
        <taxon>Oxalobacteraceae</taxon>
        <taxon>Telluria group</taxon>
        <taxon>Duganella</taxon>
    </lineage>
</organism>